<dbReference type="Proteomes" id="UP001248819">
    <property type="component" value="Unassembled WGS sequence"/>
</dbReference>
<dbReference type="SUPFAM" id="SSF56214">
    <property type="entry name" value="4'-phosphopantetheinyl transferase"/>
    <property type="match status" value="1"/>
</dbReference>
<dbReference type="GO" id="GO:0016740">
    <property type="term" value="F:transferase activity"/>
    <property type="evidence" value="ECO:0007669"/>
    <property type="project" value="UniProtKB-KW"/>
</dbReference>
<keyword evidence="1 3" id="KW-0808">Transferase</keyword>
<reference evidence="3 4" key="1">
    <citation type="submission" date="2023-09" db="EMBL/GenBank/DDBJ databases">
        <authorList>
            <person name="Rey-Velasco X."/>
        </authorList>
    </citation>
    <scope>NUCLEOTIDE SEQUENCE [LARGE SCALE GENOMIC DNA]</scope>
    <source>
        <strain evidence="3 4">F297</strain>
    </source>
</reference>
<sequence length="217" mass="25373">MSLYKTITVDEHTKVLIWKIEESLDWLSKDIELTPHCRDRVEGMKSEIHRRGFMSIRHLLAEVGYTDKDLYYDELGKPHLKDGKYISITHSFNFTGIIISNKEVGIDIEKQRDKILKIANKFTPLKEYHTLANEEALVRKLTIVWGGKESIYKLQAEPGLSFLHHIDITDFDFEANSTTGKSFFKGYTWYFELKFLEFEDFTCVYALRSAKNPKSAY</sequence>
<evidence type="ECO:0000313" key="4">
    <source>
        <dbReference type="Proteomes" id="UP001248819"/>
    </source>
</evidence>
<accession>A0ABU3CZH4</accession>
<proteinExistence type="predicted"/>
<name>A0ABU3CZH4_9FLAO</name>
<evidence type="ECO:0000313" key="3">
    <source>
        <dbReference type="EMBL" id="MDT0651658.1"/>
    </source>
</evidence>
<dbReference type="InterPro" id="IPR008278">
    <property type="entry name" value="4-PPantetheinyl_Trfase_dom"/>
</dbReference>
<gene>
    <name evidence="3" type="ORF">RM529_16010</name>
</gene>
<dbReference type="EMBL" id="JAVRHP010000151">
    <property type="protein sequence ID" value="MDT0651658.1"/>
    <property type="molecule type" value="Genomic_DNA"/>
</dbReference>
<evidence type="ECO:0000259" key="2">
    <source>
        <dbReference type="Pfam" id="PF01648"/>
    </source>
</evidence>
<dbReference type="Pfam" id="PF01648">
    <property type="entry name" value="ACPS"/>
    <property type="match status" value="1"/>
</dbReference>
<comment type="caution">
    <text evidence="3">The sequence shown here is derived from an EMBL/GenBank/DDBJ whole genome shotgun (WGS) entry which is preliminary data.</text>
</comment>
<dbReference type="Gene3D" id="3.90.470.20">
    <property type="entry name" value="4'-phosphopantetheinyl transferase domain"/>
    <property type="match status" value="2"/>
</dbReference>
<dbReference type="RefSeq" id="WP_311485752.1">
    <property type="nucleotide sequence ID" value="NZ_JAVRHP010000151.1"/>
</dbReference>
<evidence type="ECO:0000256" key="1">
    <source>
        <dbReference type="ARBA" id="ARBA00022679"/>
    </source>
</evidence>
<dbReference type="InterPro" id="IPR037143">
    <property type="entry name" value="4-PPantetheinyl_Trfase_dom_sf"/>
</dbReference>
<keyword evidence="4" id="KW-1185">Reference proteome</keyword>
<feature type="domain" description="4'-phosphopantetheinyl transferase" evidence="2">
    <location>
        <begin position="104"/>
        <end position="193"/>
    </location>
</feature>
<protein>
    <submittedName>
        <fullName evidence="3">4'-phosphopantetheinyl transferase superfamily protein</fullName>
    </submittedName>
</protein>
<organism evidence="3 4">
    <name type="scientific">Autumnicola edwardsiae</name>
    <dbReference type="NCBI Taxonomy" id="3075594"/>
    <lineage>
        <taxon>Bacteria</taxon>
        <taxon>Pseudomonadati</taxon>
        <taxon>Bacteroidota</taxon>
        <taxon>Flavobacteriia</taxon>
        <taxon>Flavobacteriales</taxon>
        <taxon>Flavobacteriaceae</taxon>
        <taxon>Autumnicola</taxon>
    </lineage>
</organism>